<evidence type="ECO:0000313" key="1">
    <source>
        <dbReference type="EMBL" id="ARX89284.1"/>
    </source>
</evidence>
<protein>
    <recommendedName>
        <fullName evidence="3">Serine/threonine protein kinase</fullName>
    </recommendedName>
</protein>
<evidence type="ECO:0008006" key="3">
    <source>
        <dbReference type="Google" id="ProtNLM"/>
    </source>
</evidence>
<dbReference type="KEGG" id="salf:SMD44_08771"/>
<dbReference type="AlphaFoldDB" id="A0A1Z1WSC0"/>
<proteinExistence type="predicted"/>
<sequence length="99" mass="10381">MRNAGLLRGRAGAVAVLAAMDGPGDREAARAQVRRMAWYAHSYRGQLAFPGFRMLRLSADLATGAAGVLLALDSAFEGGGPVLPYLDPRSPSARAGGRR</sequence>
<dbReference type="EMBL" id="CP021748">
    <property type="protein sequence ID" value="ARX89284.1"/>
    <property type="molecule type" value="Genomic_DNA"/>
</dbReference>
<evidence type="ECO:0000313" key="2">
    <source>
        <dbReference type="Proteomes" id="UP000195880"/>
    </source>
</evidence>
<keyword evidence="2" id="KW-1185">Reference proteome</keyword>
<name>A0A1Z1WSC0_9ACTN</name>
<reference evidence="1 2" key="1">
    <citation type="submission" date="2017-05" db="EMBL/GenBank/DDBJ databases">
        <title>Streptomyces alboflavus Genome sequencing and assembly.</title>
        <authorList>
            <person name="Wang Y."/>
            <person name="Du B."/>
            <person name="Ding Y."/>
            <person name="Liu H."/>
            <person name="Hou Q."/>
            <person name="Liu K."/>
            <person name="Wang C."/>
            <person name="Yao L."/>
        </authorList>
    </citation>
    <scope>NUCLEOTIDE SEQUENCE [LARGE SCALE GENOMIC DNA]</scope>
    <source>
        <strain evidence="1 2">MDJK44</strain>
    </source>
</reference>
<organism evidence="1 2">
    <name type="scientific">Streptomyces alboflavus</name>
    <dbReference type="NCBI Taxonomy" id="67267"/>
    <lineage>
        <taxon>Bacteria</taxon>
        <taxon>Bacillati</taxon>
        <taxon>Actinomycetota</taxon>
        <taxon>Actinomycetes</taxon>
        <taxon>Kitasatosporales</taxon>
        <taxon>Streptomycetaceae</taxon>
        <taxon>Streptomyces</taxon>
    </lineage>
</organism>
<accession>A0A1Z1WSC0</accession>
<dbReference type="Proteomes" id="UP000195880">
    <property type="component" value="Chromosome"/>
</dbReference>
<gene>
    <name evidence="1" type="ORF">SMD44_08771</name>
</gene>